<dbReference type="InterPro" id="IPR025965">
    <property type="entry name" value="FlgD/Vpr_Ig-like"/>
</dbReference>
<dbReference type="InterPro" id="IPR014262">
    <property type="entry name" value="HAF_rpt"/>
</dbReference>
<gene>
    <name evidence="3" type="ORF">ENK44_08850</name>
</gene>
<sequence length="446" mass="49363">MRHSIAYSILFFFLINFTAAQPANQVIYLGGGSVDGISDNGKIVVGGFGDLGYYWTFGTGRVELGWCRPYDVTNDTMIVGEFLDPNTLTPEGDTCFVAGYWKNGQWHSIGSLLDEPFHPDWYTDAFGVSSDGSTIVGMQWWDYDRVEAYKWTQTDSFTLLGMNGGQGSKALGVNEDGSIIVGWDENNNFERRAFKWNPDSFYLGSLATPPSEVGEAHDISPNGMYIVGGSADKAFVWTESGGMVELNPGSTKGSYAIDVSDNKVIVGTYESGILHNDGFVYTDQYGFELIDDFFARNNIAYDLDWAYFDYCQAVSRDGKVIAGRGYRSTTEPAYEAWVVYLEDPAALDKPANTVKGYYLEQNYPNPFNPSTTIAFSIPVSAQIRLTVYDLQGREVRTLFNGNLAAGRHEVRWDGQDASGRPAASGLYLYTLQAASFKKTGKMLLVR</sequence>
<organism evidence="3">
    <name type="scientific">Caldithrix abyssi</name>
    <dbReference type="NCBI Taxonomy" id="187145"/>
    <lineage>
        <taxon>Bacteria</taxon>
        <taxon>Pseudomonadati</taxon>
        <taxon>Calditrichota</taxon>
        <taxon>Calditrichia</taxon>
        <taxon>Calditrichales</taxon>
        <taxon>Calditrichaceae</taxon>
        <taxon>Caldithrix</taxon>
    </lineage>
</organism>
<feature type="domain" description="FlgD/Vpr Ig-like" evidence="2">
    <location>
        <begin position="380"/>
        <end position="434"/>
    </location>
</feature>
<dbReference type="NCBIfam" id="TIGR04183">
    <property type="entry name" value="Por_Secre_tail"/>
    <property type="match status" value="1"/>
</dbReference>
<proteinExistence type="predicted"/>
<dbReference type="NCBIfam" id="TIGR02913">
    <property type="entry name" value="HAF_rpt"/>
    <property type="match status" value="1"/>
</dbReference>
<dbReference type="SUPFAM" id="SSF101898">
    <property type="entry name" value="NHL repeat"/>
    <property type="match status" value="1"/>
</dbReference>
<accession>A0A7V4U0K4</accession>
<dbReference type="InterPro" id="IPR026444">
    <property type="entry name" value="Secre_tail"/>
</dbReference>
<reference evidence="3" key="1">
    <citation type="journal article" date="2020" name="mSystems">
        <title>Genome- and Community-Level Interaction Insights into Carbon Utilization and Element Cycling Functions of Hydrothermarchaeota in Hydrothermal Sediment.</title>
        <authorList>
            <person name="Zhou Z."/>
            <person name="Liu Y."/>
            <person name="Xu W."/>
            <person name="Pan J."/>
            <person name="Luo Z.H."/>
            <person name="Li M."/>
        </authorList>
    </citation>
    <scope>NUCLEOTIDE SEQUENCE [LARGE SCALE GENOMIC DNA]</scope>
    <source>
        <strain evidence="3">HyVt-577</strain>
    </source>
</reference>
<dbReference type="EMBL" id="DRQG01000084">
    <property type="protein sequence ID" value="HGY55796.1"/>
    <property type="molecule type" value="Genomic_DNA"/>
</dbReference>
<feature type="signal peptide" evidence="1">
    <location>
        <begin position="1"/>
        <end position="22"/>
    </location>
</feature>
<evidence type="ECO:0000313" key="3">
    <source>
        <dbReference type="EMBL" id="HGY55796.1"/>
    </source>
</evidence>
<comment type="caution">
    <text evidence="3">The sequence shown here is derived from an EMBL/GenBank/DDBJ whole genome shotgun (WGS) entry which is preliminary data.</text>
</comment>
<evidence type="ECO:0000259" key="2">
    <source>
        <dbReference type="Pfam" id="PF13860"/>
    </source>
</evidence>
<name>A0A7V4U0K4_CALAY</name>
<feature type="chain" id="PRO_5030843069" evidence="1">
    <location>
        <begin position="23"/>
        <end position="446"/>
    </location>
</feature>
<dbReference type="Gene3D" id="2.60.40.4070">
    <property type="match status" value="1"/>
</dbReference>
<dbReference type="Pfam" id="PF13860">
    <property type="entry name" value="FlgD_ig"/>
    <property type="match status" value="1"/>
</dbReference>
<dbReference type="Proteomes" id="UP000885779">
    <property type="component" value="Unassembled WGS sequence"/>
</dbReference>
<protein>
    <submittedName>
        <fullName evidence="3">T9SS type A sorting domain-containing protein</fullName>
    </submittedName>
</protein>
<dbReference type="AlphaFoldDB" id="A0A7V4U0K4"/>
<evidence type="ECO:0000256" key="1">
    <source>
        <dbReference type="SAM" id="SignalP"/>
    </source>
</evidence>
<keyword evidence="1" id="KW-0732">Signal</keyword>